<feature type="compositionally biased region" description="Basic residues" evidence="1">
    <location>
        <begin position="138"/>
        <end position="152"/>
    </location>
</feature>
<name>A0A811MZL3_9POAL</name>
<sequence length="235" mass="25081">MEAPGPPPPCVRLVGPALPAPPSVAPTPLPAKHQGTVISAAPARSGAAVLPHSRFVDGGGSKVSAPVLKKTRVMKKAGAVQPPRAPARSPAAPSTQASAQEAIDVVVMDDAQQLFEESPASVQETFSLPEQYTQVAGLKKKEKQKGGSKRKKSWTENFQKKKKNKGNKKNTSKPMQQEDGSHVPESQAYESISSFTQILMVFEYEMGKTFLCAKGSPLITTPVLEDRPKVMGVMV</sequence>
<feature type="compositionally biased region" description="Pro residues" evidence="1">
    <location>
        <begin position="1"/>
        <end position="10"/>
    </location>
</feature>
<feature type="region of interest" description="Disordered" evidence="1">
    <location>
        <begin position="135"/>
        <end position="186"/>
    </location>
</feature>
<feature type="region of interest" description="Disordered" evidence="1">
    <location>
        <begin position="1"/>
        <end position="31"/>
    </location>
</feature>
<organism evidence="2 3">
    <name type="scientific">Miscanthus lutarioriparius</name>
    <dbReference type="NCBI Taxonomy" id="422564"/>
    <lineage>
        <taxon>Eukaryota</taxon>
        <taxon>Viridiplantae</taxon>
        <taxon>Streptophyta</taxon>
        <taxon>Embryophyta</taxon>
        <taxon>Tracheophyta</taxon>
        <taxon>Spermatophyta</taxon>
        <taxon>Magnoliopsida</taxon>
        <taxon>Liliopsida</taxon>
        <taxon>Poales</taxon>
        <taxon>Poaceae</taxon>
        <taxon>PACMAD clade</taxon>
        <taxon>Panicoideae</taxon>
        <taxon>Andropogonodae</taxon>
        <taxon>Andropogoneae</taxon>
        <taxon>Saccharinae</taxon>
        <taxon>Miscanthus</taxon>
    </lineage>
</organism>
<dbReference type="Proteomes" id="UP000604825">
    <property type="component" value="Unassembled WGS sequence"/>
</dbReference>
<protein>
    <submittedName>
        <fullName evidence="2">Uncharacterized protein</fullName>
    </submittedName>
</protein>
<proteinExistence type="predicted"/>
<evidence type="ECO:0000313" key="3">
    <source>
        <dbReference type="Proteomes" id="UP000604825"/>
    </source>
</evidence>
<evidence type="ECO:0000313" key="2">
    <source>
        <dbReference type="EMBL" id="CAD6218491.1"/>
    </source>
</evidence>
<keyword evidence="3" id="KW-1185">Reference proteome</keyword>
<gene>
    <name evidence="2" type="ORF">NCGR_LOCUS12363</name>
</gene>
<dbReference type="AlphaFoldDB" id="A0A811MZL3"/>
<accession>A0A811MZL3</accession>
<comment type="caution">
    <text evidence="2">The sequence shown here is derived from an EMBL/GenBank/DDBJ whole genome shotgun (WGS) entry which is preliminary data.</text>
</comment>
<reference evidence="2" key="1">
    <citation type="submission" date="2020-10" db="EMBL/GenBank/DDBJ databases">
        <authorList>
            <person name="Han B."/>
            <person name="Lu T."/>
            <person name="Zhao Q."/>
            <person name="Huang X."/>
            <person name="Zhao Y."/>
        </authorList>
    </citation>
    <scope>NUCLEOTIDE SEQUENCE</scope>
</reference>
<feature type="compositionally biased region" description="Low complexity" evidence="1">
    <location>
        <begin position="79"/>
        <end position="98"/>
    </location>
</feature>
<dbReference type="EMBL" id="CAJGYO010000003">
    <property type="protein sequence ID" value="CAD6218491.1"/>
    <property type="molecule type" value="Genomic_DNA"/>
</dbReference>
<feature type="compositionally biased region" description="Pro residues" evidence="1">
    <location>
        <begin position="18"/>
        <end position="29"/>
    </location>
</feature>
<evidence type="ECO:0000256" key="1">
    <source>
        <dbReference type="SAM" id="MobiDB-lite"/>
    </source>
</evidence>
<feature type="compositionally biased region" description="Basic residues" evidence="1">
    <location>
        <begin position="160"/>
        <end position="171"/>
    </location>
</feature>
<feature type="region of interest" description="Disordered" evidence="1">
    <location>
        <begin position="77"/>
        <end position="98"/>
    </location>
</feature>